<dbReference type="PANTHER" id="PTHR34135">
    <property type="entry name" value="LYSOZYME"/>
    <property type="match status" value="1"/>
</dbReference>
<name>B9XSE4_PEDPL</name>
<dbReference type="AlphaFoldDB" id="B9XSE4"/>
<comment type="similarity">
    <text evidence="1">Belongs to the glycosyl hydrolase 25 family.</text>
</comment>
<evidence type="ECO:0000313" key="6">
    <source>
        <dbReference type="Proteomes" id="UP000003688"/>
    </source>
</evidence>
<dbReference type="GO" id="GO:0003796">
    <property type="term" value="F:lysozyme activity"/>
    <property type="evidence" value="ECO:0007669"/>
    <property type="project" value="InterPro"/>
</dbReference>
<evidence type="ECO:0000256" key="4">
    <source>
        <dbReference type="SAM" id="SignalP"/>
    </source>
</evidence>
<keyword evidence="6" id="KW-1185">Reference proteome</keyword>
<keyword evidence="3" id="KW-0326">Glycosidase</keyword>
<keyword evidence="2 5" id="KW-0378">Hydrolase</keyword>
<dbReference type="RefSeq" id="WP_007418727.1">
    <property type="nucleotide sequence ID" value="NZ_ABOX02000078.1"/>
</dbReference>
<dbReference type="OrthoDB" id="9802228at2"/>
<dbReference type="GO" id="GO:0016998">
    <property type="term" value="P:cell wall macromolecule catabolic process"/>
    <property type="evidence" value="ECO:0007669"/>
    <property type="project" value="InterPro"/>
</dbReference>
<gene>
    <name evidence="5" type="ORF">Cflav_PD0291</name>
</gene>
<dbReference type="InterPro" id="IPR017853">
    <property type="entry name" value="GH"/>
</dbReference>
<dbReference type="PROSITE" id="PS51904">
    <property type="entry name" value="GLYCOSYL_HYDROL_F25_2"/>
    <property type="match status" value="1"/>
</dbReference>
<accession>B9XSE4</accession>
<protein>
    <submittedName>
        <fullName evidence="5">Glycoside hydrolase family 25</fullName>
    </submittedName>
</protein>
<comment type="caution">
    <text evidence="5">The sequence shown here is derived from an EMBL/GenBank/DDBJ whole genome shotgun (WGS) entry which is preliminary data.</text>
</comment>
<dbReference type="SUPFAM" id="SSF51445">
    <property type="entry name" value="(Trans)glycosidases"/>
    <property type="match status" value="1"/>
</dbReference>
<sequence precursor="true">MNTIWTTVIAAALVLTFAPARALASRPLGIDVSNNNPGTINWSSVKAGGYVFAWAKATEGTGFIDGTLAAHINNGKAAGVYMGAYHFAHPNLNSPTAEANYFWNAAGSYIKADGKTFMPMLDMEVFSGLVGASSYSDWANQWCNAIVAKAAAVGVKVKPIIYTSACSACNFNSSVAQWSADIADYNGQSSQTSNPWTTCSGCEVWGSGVWTVWQFSQSGSVSGVSGAVDLDVFNGTSASLVSTMVATSTTTASASQLKYDFNGDGQDDYAVFRPSDGTWHVLFSSDNSDHSFQYGQNGDIPLLGGDLSGDGAADAVVFRPSDGTWHIRYSQDASSHAFTFGTSGDIPLLGGDFSGDGVPDATVFRPSTGTWYVRFSESGAIHSFLFGQNGDIPLLNGDYDGDGSPDAVVFRPSTGMWYVRFSADQSIHSFQYGQSGDIPMWGSDYDGDGKQDAVLFRPSTGTWYVRFSTDASSHSFQYGQSGDIPWLSHTTANGANNENLFRPSTSRMYLRDSSTGNFTSFIYGLSTDIPVH</sequence>
<dbReference type="SMART" id="SM00641">
    <property type="entry name" value="Glyco_25"/>
    <property type="match status" value="1"/>
</dbReference>
<evidence type="ECO:0000313" key="5">
    <source>
        <dbReference type="EMBL" id="EEF57244.1"/>
    </source>
</evidence>
<evidence type="ECO:0000256" key="1">
    <source>
        <dbReference type="ARBA" id="ARBA00010646"/>
    </source>
</evidence>
<dbReference type="SUPFAM" id="SSF69318">
    <property type="entry name" value="Integrin alpha N-terminal domain"/>
    <property type="match status" value="1"/>
</dbReference>
<dbReference type="Gene3D" id="3.20.20.80">
    <property type="entry name" value="Glycosidases"/>
    <property type="match status" value="1"/>
</dbReference>
<dbReference type="GO" id="GO:0009253">
    <property type="term" value="P:peptidoglycan catabolic process"/>
    <property type="evidence" value="ECO:0007669"/>
    <property type="project" value="InterPro"/>
</dbReference>
<dbReference type="STRING" id="320771.Cflav_PD0291"/>
<evidence type="ECO:0000256" key="2">
    <source>
        <dbReference type="ARBA" id="ARBA00022801"/>
    </source>
</evidence>
<dbReference type="InterPro" id="IPR018077">
    <property type="entry name" value="Glyco_hydro_fam25_subgr"/>
</dbReference>
<feature type="chain" id="PRO_5002893417" evidence="4">
    <location>
        <begin position="25"/>
        <end position="532"/>
    </location>
</feature>
<dbReference type="CDD" id="cd00599">
    <property type="entry name" value="GH25_muramidase"/>
    <property type="match status" value="1"/>
</dbReference>
<dbReference type="EMBL" id="ABOX02000078">
    <property type="protein sequence ID" value="EEF57244.1"/>
    <property type="molecule type" value="Genomic_DNA"/>
</dbReference>
<reference evidence="5 6" key="1">
    <citation type="journal article" date="2011" name="J. Bacteriol.">
        <title>Genome sequence of 'Pedosphaera parvula' Ellin514, an aerobic Verrucomicrobial isolate from pasture soil.</title>
        <authorList>
            <person name="Kant R."/>
            <person name="van Passel M.W."/>
            <person name="Sangwan P."/>
            <person name="Palva A."/>
            <person name="Lucas S."/>
            <person name="Copeland A."/>
            <person name="Lapidus A."/>
            <person name="Glavina Del Rio T."/>
            <person name="Dalin E."/>
            <person name="Tice H."/>
            <person name="Bruce D."/>
            <person name="Goodwin L."/>
            <person name="Pitluck S."/>
            <person name="Chertkov O."/>
            <person name="Larimer F.W."/>
            <person name="Land M.L."/>
            <person name="Hauser L."/>
            <person name="Brettin T.S."/>
            <person name="Detter J.C."/>
            <person name="Han S."/>
            <person name="de Vos W.M."/>
            <person name="Janssen P.H."/>
            <person name="Smidt H."/>
        </authorList>
    </citation>
    <scope>NUCLEOTIDE SEQUENCE [LARGE SCALE GENOMIC DNA]</scope>
    <source>
        <strain evidence="5 6">Ellin514</strain>
    </source>
</reference>
<dbReference type="InterPro" id="IPR028994">
    <property type="entry name" value="Integrin_alpha_N"/>
</dbReference>
<dbReference type="Pfam" id="PF01183">
    <property type="entry name" value="Glyco_hydro_25"/>
    <property type="match status" value="1"/>
</dbReference>
<keyword evidence="4" id="KW-0732">Signal</keyword>
<evidence type="ECO:0000256" key="3">
    <source>
        <dbReference type="ARBA" id="ARBA00023295"/>
    </source>
</evidence>
<dbReference type="InterPro" id="IPR002053">
    <property type="entry name" value="Glyco_hydro_25"/>
</dbReference>
<proteinExistence type="inferred from homology"/>
<dbReference type="PANTHER" id="PTHR34135:SF2">
    <property type="entry name" value="LYSOZYME"/>
    <property type="match status" value="1"/>
</dbReference>
<feature type="signal peptide" evidence="4">
    <location>
        <begin position="1"/>
        <end position="24"/>
    </location>
</feature>
<organism evidence="5 6">
    <name type="scientific">Pedosphaera parvula (strain Ellin514)</name>
    <dbReference type="NCBI Taxonomy" id="320771"/>
    <lineage>
        <taxon>Bacteria</taxon>
        <taxon>Pseudomonadati</taxon>
        <taxon>Verrucomicrobiota</taxon>
        <taxon>Pedosphaerae</taxon>
        <taxon>Pedosphaerales</taxon>
        <taxon>Pedosphaeraceae</taxon>
        <taxon>Pedosphaera</taxon>
    </lineage>
</organism>
<dbReference type="Proteomes" id="UP000003688">
    <property type="component" value="Unassembled WGS sequence"/>
</dbReference>
<dbReference type="GO" id="GO:0016052">
    <property type="term" value="P:carbohydrate catabolic process"/>
    <property type="evidence" value="ECO:0007669"/>
    <property type="project" value="TreeGrafter"/>
</dbReference>